<feature type="transmembrane region" description="Helical" evidence="5">
    <location>
        <begin position="155"/>
        <end position="176"/>
    </location>
</feature>
<feature type="domain" description="Major facilitator superfamily (MFS) profile" evidence="6">
    <location>
        <begin position="31"/>
        <end position="438"/>
    </location>
</feature>
<dbReference type="Gene3D" id="1.20.1250.20">
    <property type="entry name" value="MFS general substrate transporter like domains"/>
    <property type="match status" value="1"/>
</dbReference>
<feature type="transmembrane region" description="Helical" evidence="5">
    <location>
        <begin position="121"/>
        <end position="143"/>
    </location>
</feature>
<name>A0A9N9T3D5_DIABA</name>
<dbReference type="InterPro" id="IPR020846">
    <property type="entry name" value="MFS_dom"/>
</dbReference>
<dbReference type="OrthoDB" id="422206at2759"/>
<dbReference type="GO" id="GO:0097037">
    <property type="term" value="P:heme export"/>
    <property type="evidence" value="ECO:0007669"/>
    <property type="project" value="TreeGrafter"/>
</dbReference>
<organism evidence="7 8">
    <name type="scientific">Diabrotica balteata</name>
    <name type="common">Banded cucumber beetle</name>
    <dbReference type="NCBI Taxonomy" id="107213"/>
    <lineage>
        <taxon>Eukaryota</taxon>
        <taxon>Metazoa</taxon>
        <taxon>Ecdysozoa</taxon>
        <taxon>Arthropoda</taxon>
        <taxon>Hexapoda</taxon>
        <taxon>Insecta</taxon>
        <taxon>Pterygota</taxon>
        <taxon>Neoptera</taxon>
        <taxon>Endopterygota</taxon>
        <taxon>Coleoptera</taxon>
        <taxon>Polyphaga</taxon>
        <taxon>Cucujiformia</taxon>
        <taxon>Chrysomeloidea</taxon>
        <taxon>Chrysomelidae</taxon>
        <taxon>Galerucinae</taxon>
        <taxon>Diabroticina</taxon>
        <taxon>Diabroticites</taxon>
        <taxon>Diabrotica</taxon>
    </lineage>
</organism>
<comment type="subcellular location">
    <subcellularLocation>
        <location evidence="1">Membrane</location>
        <topology evidence="1">Multi-pass membrane protein</topology>
    </subcellularLocation>
</comment>
<accession>A0A9N9T3D5</accession>
<dbReference type="PROSITE" id="PS50850">
    <property type="entry name" value="MFS"/>
    <property type="match status" value="1"/>
</dbReference>
<dbReference type="InterPro" id="IPR011701">
    <property type="entry name" value="MFS"/>
</dbReference>
<evidence type="ECO:0000259" key="6">
    <source>
        <dbReference type="PROSITE" id="PS50850"/>
    </source>
</evidence>
<dbReference type="GO" id="GO:0020037">
    <property type="term" value="F:heme binding"/>
    <property type="evidence" value="ECO:0007669"/>
    <property type="project" value="TreeGrafter"/>
</dbReference>
<dbReference type="GO" id="GO:0016020">
    <property type="term" value="C:membrane"/>
    <property type="evidence" value="ECO:0007669"/>
    <property type="project" value="UniProtKB-SubCell"/>
</dbReference>
<feature type="transmembrane region" description="Helical" evidence="5">
    <location>
        <begin position="196"/>
        <end position="216"/>
    </location>
</feature>
<sequence>MAMAKREECQGALIEEGDSPKLRTYKRRWFILSMYMIYNALGSFQWICYSSITNLVVEYYGVNSMVVDWTSIAYNAIYPLLVVPASYIIDKQGLRAAGVLGCCLTFLGTSLKLFSFHRDRFYVIVIGQIILAISNVLVACLPSKLAAVWFSTREVTIACSLGVFGSQIGVALGYIFPSVIVNNHDSPETIGEGLRNLSWLLVLIATPVTTAVLCYFPNEPPVPPSLVQAKIRDSKEDFQNKVFFSSLKDLFLNKPFVILMVAYGINIGVYSAVSTLLSQFILQYFEDADTDVGRMGFCMVLAGLGGAIGFSIVLDRTLKFKAITIVIYMFSIISVVFFMYALESRIKWLTYLSCASVGLFTTAFMPVGFEFAMEMTYPAEESTTSGILMAMTQVLGVVFTISLGVLNKNLGCFWALASQAFLLLIGALVNLFVPSNVLLRQDALNQINYGSKRLDHHRSSRLVYIQ</sequence>
<dbReference type="PANTHER" id="PTHR10924:SF4">
    <property type="entry name" value="GH15861P"/>
    <property type="match status" value="1"/>
</dbReference>
<evidence type="ECO:0000256" key="3">
    <source>
        <dbReference type="ARBA" id="ARBA00022989"/>
    </source>
</evidence>
<evidence type="ECO:0000256" key="4">
    <source>
        <dbReference type="ARBA" id="ARBA00023136"/>
    </source>
</evidence>
<feature type="transmembrane region" description="Helical" evidence="5">
    <location>
        <begin position="294"/>
        <end position="313"/>
    </location>
</feature>
<feature type="transmembrane region" description="Helical" evidence="5">
    <location>
        <begin position="72"/>
        <end position="89"/>
    </location>
</feature>
<feature type="transmembrane region" description="Helical" evidence="5">
    <location>
        <begin position="256"/>
        <end position="282"/>
    </location>
</feature>
<keyword evidence="4 5" id="KW-0472">Membrane</keyword>
<reference evidence="7" key="1">
    <citation type="submission" date="2022-01" db="EMBL/GenBank/DDBJ databases">
        <authorList>
            <person name="King R."/>
        </authorList>
    </citation>
    <scope>NUCLEOTIDE SEQUENCE</scope>
</reference>
<feature type="transmembrane region" description="Helical" evidence="5">
    <location>
        <begin position="29"/>
        <end position="52"/>
    </location>
</feature>
<feature type="transmembrane region" description="Helical" evidence="5">
    <location>
        <begin position="385"/>
        <end position="407"/>
    </location>
</feature>
<dbReference type="PANTHER" id="PTHR10924">
    <property type="entry name" value="MAJOR FACILITATOR SUPERFAMILY PROTEIN-RELATED"/>
    <property type="match status" value="1"/>
</dbReference>
<feature type="transmembrane region" description="Helical" evidence="5">
    <location>
        <begin position="413"/>
        <end position="433"/>
    </location>
</feature>
<keyword evidence="2 5" id="KW-0812">Transmembrane</keyword>
<dbReference type="SUPFAM" id="SSF103473">
    <property type="entry name" value="MFS general substrate transporter"/>
    <property type="match status" value="1"/>
</dbReference>
<evidence type="ECO:0000256" key="1">
    <source>
        <dbReference type="ARBA" id="ARBA00004141"/>
    </source>
</evidence>
<dbReference type="Proteomes" id="UP001153709">
    <property type="component" value="Chromosome 4"/>
</dbReference>
<dbReference type="Pfam" id="PF07690">
    <property type="entry name" value="MFS_1"/>
    <property type="match status" value="1"/>
</dbReference>
<feature type="transmembrane region" description="Helical" evidence="5">
    <location>
        <begin position="348"/>
        <end position="373"/>
    </location>
</feature>
<evidence type="ECO:0000256" key="2">
    <source>
        <dbReference type="ARBA" id="ARBA00022692"/>
    </source>
</evidence>
<evidence type="ECO:0000313" key="8">
    <source>
        <dbReference type="Proteomes" id="UP001153709"/>
    </source>
</evidence>
<evidence type="ECO:0000313" key="7">
    <source>
        <dbReference type="EMBL" id="CAG9833402.1"/>
    </source>
</evidence>
<keyword evidence="3 5" id="KW-1133">Transmembrane helix</keyword>
<dbReference type="EMBL" id="OU898279">
    <property type="protein sequence ID" value="CAG9833402.1"/>
    <property type="molecule type" value="Genomic_DNA"/>
</dbReference>
<evidence type="ECO:0000256" key="5">
    <source>
        <dbReference type="SAM" id="Phobius"/>
    </source>
</evidence>
<gene>
    <name evidence="7" type="ORF">DIABBA_LOCUS6808</name>
</gene>
<proteinExistence type="predicted"/>
<feature type="transmembrane region" description="Helical" evidence="5">
    <location>
        <begin position="96"/>
        <end position="115"/>
    </location>
</feature>
<dbReference type="InterPro" id="IPR036259">
    <property type="entry name" value="MFS_trans_sf"/>
</dbReference>
<dbReference type="AlphaFoldDB" id="A0A9N9T3D5"/>
<protein>
    <recommendedName>
        <fullName evidence="6">Major facilitator superfamily (MFS) profile domain-containing protein</fullName>
    </recommendedName>
</protein>
<dbReference type="GO" id="GO:0015232">
    <property type="term" value="F:heme transmembrane transporter activity"/>
    <property type="evidence" value="ECO:0007669"/>
    <property type="project" value="TreeGrafter"/>
</dbReference>
<feature type="transmembrane region" description="Helical" evidence="5">
    <location>
        <begin position="325"/>
        <end position="342"/>
    </location>
</feature>
<dbReference type="InterPro" id="IPR049680">
    <property type="entry name" value="FLVCR1-2_SLC49-like"/>
</dbReference>
<keyword evidence="8" id="KW-1185">Reference proteome</keyword>